<evidence type="ECO:0000256" key="7">
    <source>
        <dbReference type="SAM" id="Phobius"/>
    </source>
</evidence>
<gene>
    <name evidence="9" type="ORF">PVK37_20435</name>
</gene>
<evidence type="ECO:0000256" key="5">
    <source>
        <dbReference type="ARBA" id="ARBA00023049"/>
    </source>
</evidence>
<evidence type="ECO:0000256" key="1">
    <source>
        <dbReference type="ARBA" id="ARBA00022670"/>
    </source>
</evidence>
<dbReference type="CDD" id="cd07326">
    <property type="entry name" value="M56_BlaR1_MecR1_like"/>
    <property type="match status" value="1"/>
</dbReference>
<dbReference type="InterPro" id="IPR001915">
    <property type="entry name" value="Peptidase_M48"/>
</dbReference>
<keyword evidence="2" id="KW-0479">Metal-binding</keyword>
<dbReference type="Gene3D" id="3.30.2010.10">
    <property type="entry name" value="Metalloproteases ('zincins'), catalytic domain"/>
    <property type="match status" value="1"/>
</dbReference>
<dbReference type="EMBL" id="CP118615">
    <property type="protein sequence ID" value="WDZ82834.1"/>
    <property type="molecule type" value="Genomic_DNA"/>
</dbReference>
<keyword evidence="7" id="KW-0472">Membrane</keyword>
<dbReference type="PANTHER" id="PTHR34978">
    <property type="entry name" value="POSSIBLE SENSOR-TRANSDUCER PROTEIN BLAR"/>
    <property type="match status" value="1"/>
</dbReference>
<reference evidence="9 10" key="1">
    <citation type="submission" date="2023-02" db="EMBL/GenBank/DDBJ databases">
        <authorList>
            <person name="Mo P."/>
        </authorList>
    </citation>
    <scope>NUCLEOTIDE SEQUENCE [LARGE SCALE GENOMIC DNA]</scope>
    <source>
        <strain evidence="9 10">HUAS 3</strain>
    </source>
</reference>
<keyword evidence="7" id="KW-0812">Transmembrane</keyword>
<feature type="domain" description="Peptidase M48" evidence="8">
    <location>
        <begin position="99"/>
        <end position="188"/>
    </location>
</feature>
<accession>A0ABY7ZIM1</accession>
<dbReference type="Proteomes" id="UP001219605">
    <property type="component" value="Chromosome"/>
</dbReference>
<comment type="cofactor">
    <cofactor evidence="6">
        <name>Zn(2+)</name>
        <dbReference type="ChEBI" id="CHEBI:29105"/>
    </cofactor>
    <text evidence="6">Binds 1 zinc ion per subunit.</text>
</comment>
<feature type="transmembrane region" description="Helical" evidence="7">
    <location>
        <begin position="35"/>
        <end position="56"/>
    </location>
</feature>
<feature type="transmembrane region" description="Helical" evidence="7">
    <location>
        <begin position="68"/>
        <end position="90"/>
    </location>
</feature>
<dbReference type="RefSeq" id="WP_275029179.1">
    <property type="nucleotide sequence ID" value="NZ_CP118615.1"/>
</dbReference>
<keyword evidence="7" id="KW-1133">Transmembrane helix</keyword>
<name>A0ABY7ZIM1_9ACTN</name>
<keyword evidence="5 6" id="KW-0482">Metalloprotease</keyword>
<evidence type="ECO:0000313" key="10">
    <source>
        <dbReference type="Proteomes" id="UP001219605"/>
    </source>
</evidence>
<organism evidence="9 10">
    <name type="scientific">Micromonospora cathayae</name>
    <dbReference type="NCBI Taxonomy" id="3028804"/>
    <lineage>
        <taxon>Bacteria</taxon>
        <taxon>Bacillati</taxon>
        <taxon>Actinomycetota</taxon>
        <taxon>Actinomycetes</taxon>
        <taxon>Micromonosporales</taxon>
        <taxon>Micromonosporaceae</taxon>
        <taxon>Micromonospora</taxon>
    </lineage>
</organism>
<sequence length="297" mass="31621">MWPLLLTIVATGCAFRATAGAPPGTWTYRMPCAVLGLWVGAVLMVPVSAVAALLILAADRHTPETTQLWSTVPTVGVSAALLVLSGRIAVRFRRLNRAARQRRRRHEMLIDLFAVRHPELPGVDVVPDARLFAYSVPCVVSGRIVLSQGTLDQLDPEPLRAVLAHERAHLVARHHLVLQLATALAQMFPRLGTGGTATGRIPTLIEMAADCRARRRIGRQHTIDALTVLAGTPVPDGMLAAGHHAVALRLAVLRRPADCCQAGRAAGVYAAAVAMLALAPTVALLNQIVDLCLPGVA</sequence>
<protein>
    <submittedName>
        <fullName evidence="9">M56 family metallopeptidase</fullName>
    </submittedName>
</protein>
<evidence type="ECO:0000256" key="6">
    <source>
        <dbReference type="RuleBase" id="RU003983"/>
    </source>
</evidence>
<evidence type="ECO:0000256" key="4">
    <source>
        <dbReference type="ARBA" id="ARBA00022833"/>
    </source>
</evidence>
<dbReference type="PANTHER" id="PTHR34978:SF3">
    <property type="entry name" value="SLR0241 PROTEIN"/>
    <property type="match status" value="1"/>
</dbReference>
<dbReference type="InterPro" id="IPR052173">
    <property type="entry name" value="Beta-lactam_resp_regulator"/>
</dbReference>
<dbReference type="Pfam" id="PF01435">
    <property type="entry name" value="Peptidase_M48"/>
    <property type="match status" value="1"/>
</dbReference>
<evidence type="ECO:0000313" key="9">
    <source>
        <dbReference type="EMBL" id="WDZ82834.1"/>
    </source>
</evidence>
<keyword evidence="1 6" id="KW-0645">Protease</keyword>
<keyword evidence="3 6" id="KW-0378">Hydrolase</keyword>
<keyword evidence="4 6" id="KW-0862">Zinc</keyword>
<keyword evidence="10" id="KW-1185">Reference proteome</keyword>
<comment type="similarity">
    <text evidence="6">Belongs to the peptidase M48 family.</text>
</comment>
<evidence type="ECO:0000256" key="3">
    <source>
        <dbReference type="ARBA" id="ARBA00022801"/>
    </source>
</evidence>
<proteinExistence type="inferred from homology"/>
<evidence type="ECO:0000259" key="8">
    <source>
        <dbReference type="Pfam" id="PF01435"/>
    </source>
</evidence>
<evidence type="ECO:0000256" key="2">
    <source>
        <dbReference type="ARBA" id="ARBA00022723"/>
    </source>
</evidence>